<dbReference type="InterPro" id="IPR036188">
    <property type="entry name" value="FAD/NAD-bd_sf"/>
</dbReference>
<evidence type="ECO:0008006" key="8">
    <source>
        <dbReference type="Google" id="ProtNLM"/>
    </source>
</evidence>
<dbReference type="InterPro" id="IPR050346">
    <property type="entry name" value="FMO-like"/>
</dbReference>
<keyword evidence="3" id="KW-0274">FAD</keyword>
<dbReference type="PIRSF" id="PIRSF000332">
    <property type="entry name" value="FMO"/>
    <property type="match status" value="1"/>
</dbReference>
<dbReference type="SUPFAM" id="SSF51905">
    <property type="entry name" value="FAD/NAD(P)-binding domain"/>
    <property type="match status" value="2"/>
</dbReference>
<dbReference type="OrthoDB" id="66881at2759"/>
<reference evidence="6 7" key="1">
    <citation type="journal article" date="2019" name="Sci. Rep.">
        <title>Comparative genomics of chytrid fungi reveal insights into the obligate biotrophic and pathogenic lifestyle of Synchytrium endobioticum.</title>
        <authorList>
            <person name="van de Vossenberg B.T.L.H."/>
            <person name="Warris S."/>
            <person name="Nguyen H.D.T."/>
            <person name="van Gent-Pelzer M.P.E."/>
            <person name="Joly D.L."/>
            <person name="van de Geest H.C."/>
            <person name="Bonants P.J.M."/>
            <person name="Smith D.S."/>
            <person name="Levesque C.A."/>
            <person name="van der Lee T.A.J."/>
        </authorList>
    </citation>
    <scope>NUCLEOTIDE SEQUENCE [LARGE SCALE GENOMIC DNA]</scope>
    <source>
        <strain evidence="6 7">JEL517</strain>
    </source>
</reference>
<dbReference type="Proteomes" id="UP000319731">
    <property type="component" value="Unassembled WGS sequence"/>
</dbReference>
<keyword evidence="4" id="KW-0521">NADP</keyword>
<dbReference type="PRINTS" id="PR00370">
    <property type="entry name" value="FMOXYGENASE"/>
</dbReference>
<dbReference type="GeneID" id="42004549"/>
<dbReference type="GO" id="GO:0050661">
    <property type="term" value="F:NADP binding"/>
    <property type="evidence" value="ECO:0007669"/>
    <property type="project" value="InterPro"/>
</dbReference>
<keyword evidence="2" id="KW-0285">Flavoprotein</keyword>
<name>A0A507C8K7_9FUNG</name>
<accession>A0A507C8K7</accession>
<dbReference type="RefSeq" id="XP_031024719.1">
    <property type="nucleotide sequence ID" value="XM_031169252.1"/>
</dbReference>
<dbReference type="GO" id="GO:0050660">
    <property type="term" value="F:flavin adenine dinucleotide binding"/>
    <property type="evidence" value="ECO:0007669"/>
    <property type="project" value="InterPro"/>
</dbReference>
<comment type="caution">
    <text evidence="6">The sequence shown here is derived from an EMBL/GenBank/DDBJ whole genome shotgun (WGS) entry which is preliminary data.</text>
</comment>
<evidence type="ECO:0000256" key="5">
    <source>
        <dbReference type="ARBA" id="ARBA00023002"/>
    </source>
</evidence>
<dbReference type="AlphaFoldDB" id="A0A507C8K7"/>
<dbReference type="Gene3D" id="3.50.50.60">
    <property type="entry name" value="FAD/NAD(P)-binding domain"/>
    <property type="match status" value="2"/>
</dbReference>
<organism evidence="6 7">
    <name type="scientific">Synchytrium microbalum</name>
    <dbReference type="NCBI Taxonomy" id="1806994"/>
    <lineage>
        <taxon>Eukaryota</taxon>
        <taxon>Fungi</taxon>
        <taxon>Fungi incertae sedis</taxon>
        <taxon>Chytridiomycota</taxon>
        <taxon>Chytridiomycota incertae sedis</taxon>
        <taxon>Chytridiomycetes</taxon>
        <taxon>Synchytriales</taxon>
        <taxon>Synchytriaceae</taxon>
        <taxon>Synchytrium</taxon>
    </lineage>
</organism>
<keyword evidence="7" id="KW-1185">Reference proteome</keyword>
<evidence type="ECO:0000256" key="1">
    <source>
        <dbReference type="ARBA" id="ARBA00009183"/>
    </source>
</evidence>
<dbReference type="PANTHER" id="PTHR23023">
    <property type="entry name" value="DIMETHYLANILINE MONOOXYGENASE"/>
    <property type="match status" value="1"/>
</dbReference>
<comment type="similarity">
    <text evidence="1">Belongs to the FMO family.</text>
</comment>
<dbReference type="GO" id="GO:0004499">
    <property type="term" value="F:N,N-dimethylaniline monooxygenase activity"/>
    <property type="evidence" value="ECO:0007669"/>
    <property type="project" value="InterPro"/>
</dbReference>
<protein>
    <recommendedName>
        <fullName evidence="8">FAD/NAD(P)-binding domain-containing protein</fullName>
    </recommendedName>
</protein>
<keyword evidence="5" id="KW-0560">Oxidoreductase</keyword>
<dbReference type="EMBL" id="QEAO01000017">
    <property type="protein sequence ID" value="TPX33835.1"/>
    <property type="molecule type" value="Genomic_DNA"/>
</dbReference>
<gene>
    <name evidence="6" type="ORF">SmJEL517_g03324</name>
</gene>
<evidence type="ECO:0000256" key="2">
    <source>
        <dbReference type="ARBA" id="ARBA00022630"/>
    </source>
</evidence>
<dbReference type="InterPro" id="IPR000960">
    <property type="entry name" value="Flavin_mOase"/>
</dbReference>
<dbReference type="STRING" id="1806994.A0A507C8K7"/>
<evidence type="ECO:0000313" key="7">
    <source>
        <dbReference type="Proteomes" id="UP000319731"/>
    </source>
</evidence>
<sequence length="454" mass="51509">MTIIPQIQKKPQKVAIIGAGASGLITAKELRDLGDIQDITIFEIQPKLGGVWYTTEDRGEDLDLSSSSQPRRDPYEWPSSYPGMRVNVPLKIIEMRDFPAPTVPQLFPSADVIREYLEAYARARDIYRLISFKSKVEHVQWNAPAQTWTLVSRHMGDGTLESHTFDSIVVANGHYAVPSIPRIPGVEAFKARFIHSHDYKRGEDFSQQNVLIIGSGTSAMDIARGLMVHGSKIWVSLKYTKSWEMEQLDQLIHATKASITKVPQVSEFRDGAVILVDGQELLDIEVVIFATGYIFEFPFLRNGGPLSDYWVHKPDEEYATLIAEGTGCNVVNLWKKVVYAYNPTLVFIGLPLKVLSFPLFEIQAALVAKLWSQQIQITPNTISEIVEIEEADAKHYGASNRNEKAAMVMTLFQTEYQDDLSSFLGIWKYDYSRRKEFETPHLLFEARNKELYKL</sequence>
<evidence type="ECO:0000256" key="3">
    <source>
        <dbReference type="ARBA" id="ARBA00022827"/>
    </source>
</evidence>
<proteinExistence type="inferred from homology"/>
<dbReference type="InterPro" id="IPR020946">
    <property type="entry name" value="Flavin_mOase-like"/>
</dbReference>
<evidence type="ECO:0000256" key="4">
    <source>
        <dbReference type="ARBA" id="ARBA00022857"/>
    </source>
</evidence>
<evidence type="ECO:0000313" key="6">
    <source>
        <dbReference type="EMBL" id="TPX33835.1"/>
    </source>
</evidence>
<dbReference type="Pfam" id="PF00743">
    <property type="entry name" value="FMO-like"/>
    <property type="match status" value="2"/>
</dbReference>